<proteinExistence type="predicted"/>
<evidence type="ECO:0000313" key="1">
    <source>
        <dbReference type="EMBL" id="EEP69100.1"/>
    </source>
</evidence>
<name>C4GFU5_9NEIS</name>
<dbReference type="Proteomes" id="UP000003009">
    <property type="component" value="Unassembled WGS sequence"/>
</dbReference>
<dbReference type="HOGENOM" id="CLU_3099787_0_0_4"/>
<keyword evidence="2" id="KW-1185">Reference proteome</keyword>
<dbReference type="AlphaFoldDB" id="C4GFU5"/>
<sequence>MERQGSPERVFAPQSLAIQTPIAWDYVSNQDPERRLWFAFAFPRPPPRFTL</sequence>
<gene>
    <name evidence="1" type="ORF">GCWU000324_01012</name>
</gene>
<organism evidence="1 2">
    <name type="scientific">Kingella oralis ATCC 51147</name>
    <dbReference type="NCBI Taxonomy" id="629741"/>
    <lineage>
        <taxon>Bacteria</taxon>
        <taxon>Pseudomonadati</taxon>
        <taxon>Pseudomonadota</taxon>
        <taxon>Betaproteobacteria</taxon>
        <taxon>Neisseriales</taxon>
        <taxon>Neisseriaceae</taxon>
        <taxon>Kingella</taxon>
    </lineage>
</organism>
<evidence type="ECO:0000313" key="2">
    <source>
        <dbReference type="Proteomes" id="UP000003009"/>
    </source>
</evidence>
<dbReference type="STRING" id="629741.GCWU000324_01012"/>
<protein>
    <submittedName>
        <fullName evidence="1">Uncharacterized protein</fullName>
    </submittedName>
</protein>
<reference evidence="1" key="1">
    <citation type="submission" date="2009-04" db="EMBL/GenBank/DDBJ databases">
        <authorList>
            <person name="Weinstock G."/>
            <person name="Sodergren E."/>
            <person name="Clifton S."/>
            <person name="Fulton L."/>
            <person name="Fulton B."/>
            <person name="Courtney L."/>
            <person name="Fronick C."/>
            <person name="Harrison M."/>
            <person name="Strong C."/>
            <person name="Farmer C."/>
            <person name="Delahaunty K."/>
            <person name="Markovic C."/>
            <person name="Hall O."/>
            <person name="Minx P."/>
            <person name="Tomlinson C."/>
            <person name="Mitreva M."/>
            <person name="Nelson J."/>
            <person name="Hou S."/>
            <person name="Wollam A."/>
            <person name="Pepin K.H."/>
            <person name="Johnson M."/>
            <person name="Bhonagiri V."/>
            <person name="Nash W.E."/>
            <person name="Warren W."/>
            <person name="Chinwalla A."/>
            <person name="Mardis E.R."/>
            <person name="Wilson R.K."/>
        </authorList>
    </citation>
    <scope>NUCLEOTIDE SEQUENCE [LARGE SCALE GENOMIC DNA]</scope>
    <source>
        <strain evidence="1">ATCC 51147</strain>
    </source>
</reference>
<dbReference type="EMBL" id="ACJW02000002">
    <property type="protein sequence ID" value="EEP69100.1"/>
    <property type="molecule type" value="Genomic_DNA"/>
</dbReference>
<accession>C4GFU5</accession>
<comment type="caution">
    <text evidence="1">The sequence shown here is derived from an EMBL/GenBank/DDBJ whole genome shotgun (WGS) entry which is preliminary data.</text>
</comment>